<comment type="caution">
    <text evidence="1">The sequence shown here is derived from an EMBL/GenBank/DDBJ whole genome shotgun (WGS) entry which is preliminary data.</text>
</comment>
<reference evidence="1 2" key="1">
    <citation type="submission" date="2014-12" db="EMBL/GenBank/DDBJ databases">
        <title>Genome sequence of Methanobrevibacter arboriphilicus DH1, DSM1125.</title>
        <authorList>
            <person name="Poehlein A."/>
            <person name="Thauer R.K."/>
            <person name="Seedorf H."/>
            <person name="Daniel R."/>
        </authorList>
    </citation>
    <scope>NUCLEOTIDE SEQUENCE [LARGE SCALE GENOMIC DNA]</scope>
    <source>
        <strain evidence="1 2">DH1</strain>
    </source>
</reference>
<dbReference type="RefSeq" id="WP_080459480.1">
    <property type="nucleotide sequence ID" value="NZ_JXMW01000001.1"/>
</dbReference>
<evidence type="ECO:0000313" key="1">
    <source>
        <dbReference type="EMBL" id="OQD59861.1"/>
    </source>
</evidence>
<sequence length="694" mass="82313">MAMGIKEDNWKKINFELDKLNKKYLHKHSVILNTSPPRVGKTINTISRHIDDNVPVIVFVDNEKQSKDLYNKLIGTIRVDGERLYYWRNKASSCYIMQLSEEETENNEYIINAKSEINEGVNHCKKCFYHKDCYWKWQRRNVKEYDVVLMNKHNIGTVLIDDDELFYRNGERRSIIYDEEIDKPQLTDYKQLDDVDIELFNKVYSLTSGFPDNLIINNNDFINKIDLIKEMLKVRATDAEIISSGFDSSKYSKKYGNLDEKAYLELFFNKIRVNIEIYDYLDKKPAPLPKKEDKSYDFDQFKLEKLFIDILIDKRSEHNIILLDATPLKIIVDRIKDKVDDFKEIGVSADFFEKQSLMFRIERKGGYVKNSRMSVKTRIRKNISFENIYDKNLGLDKDISYITAFKINELIKEYNRINGKNAKYGVVTYGSIRFKNNLVIDVVRMLKENGIENILYYGNYRGRSNLNECEVIHVIGTDLHDSSASYNLYRYLDGEKSLQELKKSYNLEKHEFGDVLFDELVKHQRNSGMEQIIFRNMPHMKKRIVIIEGYLPPHLEEYFKYTFPLKVYEEFPNSGTIANPSKKIIKEIINKFLDSVYYNKKIEEDFYNSFSQLSCEPKQKLNIKLEKIDKEEARKEVMTLTKKYLSPKNKRKYKRLPKGAFDNLNENYTNLMKKAKIKSLGRFRELYRDFIENK</sequence>
<proteinExistence type="predicted"/>
<dbReference type="AlphaFoldDB" id="A0A1V6N5A3"/>
<keyword evidence="2" id="KW-1185">Reference proteome</keyword>
<dbReference type="Proteomes" id="UP000191661">
    <property type="component" value="Unassembled WGS sequence"/>
</dbReference>
<protein>
    <submittedName>
        <fullName evidence="1">Uncharacterized protein</fullName>
    </submittedName>
</protein>
<organism evidence="1 2">
    <name type="scientific">Methanobrevibacter arboriphilus JCM 13429 = DSM 1125</name>
    <dbReference type="NCBI Taxonomy" id="1300164"/>
    <lineage>
        <taxon>Archaea</taxon>
        <taxon>Methanobacteriati</taxon>
        <taxon>Methanobacteriota</taxon>
        <taxon>Methanomada group</taxon>
        <taxon>Methanobacteria</taxon>
        <taxon>Methanobacteriales</taxon>
        <taxon>Methanobacteriaceae</taxon>
        <taxon>Methanobrevibacter</taxon>
    </lineage>
</organism>
<evidence type="ECO:0000313" key="2">
    <source>
        <dbReference type="Proteomes" id="UP000191661"/>
    </source>
</evidence>
<accession>A0A1V6N5A3</accession>
<name>A0A1V6N5A3_METAZ</name>
<gene>
    <name evidence="1" type="ORF">MBBAR_1c02700</name>
</gene>
<dbReference type="EMBL" id="JXMW01000001">
    <property type="protein sequence ID" value="OQD59861.1"/>
    <property type="molecule type" value="Genomic_DNA"/>
</dbReference>